<dbReference type="InterPro" id="IPR012340">
    <property type="entry name" value="NA-bd_OB-fold"/>
</dbReference>
<dbReference type="PANTHER" id="PTHR33991">
    <property type="entry name" value="DNA REPAIR PROTEIN RECO"/>
    <property type="match status" value="1"/>
</dbReference>
<reference evidence="9 10" key="1">
    <citation type="submission" date="2019-02" db="EMBL/GenBank/DDBJ databases">
        <title>Deep-cultivation of Planctomycetes and their phenomic and genomic characterization uncovers novel biology.</title>
        <authorList>
            <person name="Wiegand S."/>
            <person name="Jogler M."/>
            <person name="Boedeker C."/>
            <person name="Pinto D."/>
            <person name="Vollmers J."/>
            <person name="Rivas-Marin E."/>
            <person name="Kohn T."/>
            <person name="Peeters S.H."/>
            <person name="Heuer A."/>
            <person name="Rast P."/>
            <person name="Oberbeckmann S."/>
            <person name="Bunk B."/>
            <person name="Jeske O."/>
            <person name="Meyerdierks A."/>
            <person name="Storesund J.E."/>
            <person name="Kallscheuer N."/>
            <person name="Luecker S."/>
            <person name="Lage O.M."/>
            <person name="Pohl T."/>
            <person name="Merkel B.J."/>
            <person name="Hornburger P."/>
            <person name="Mueller R.-W."/>
            <person name="Bruemmer F."/>
            <person name="Labrenz M."/>
            <person name="Spormann A.M."/>
            <person name="Op den Camp H."/>
            <person name="Overmann J."/>
            <person name="Amann R."/>
            <person name="Jetten M.S.M."/>
            <person name="Mascher T."/>
            <person name="Medema M.H."/>
            <person name="Devos D.P."/>
            <person name="Kaster A.-K."/>
            <person name="Ovreas L."/>
            <person name="Rohde M."/>
            <person name="Galperin M.Y."/>
            <person name="Jogler C."/>
        </authorList>
    </citation>
    <scope>NUCLEOTIDE SEQUENCE [LARGE SCALE GENOMIC DNA]</scope>
    <source>
        <strain evidence="9 10">Pla110</strain>
    </source>
</reference>
<keyword evidence="5 7" id="KW-0234">DNA repair</keyword>
<dbReference type="NCBIfam" id="TIGR00613">
    <property type="entry name" value="reco"/>
    <property type="match status" value="1"/>
</dbReference>
<dbReference type="SUPFAM" id="SSF50249">
    <property type="entry name" value="Nucleic acid-binding proteins"/>
    <property type="match status" value="1"/>
</dbReference>
<dbReference type="GO" id="GO:0043590">
    <property type="term" value="C:bacterial nucleoid"/>
    <property type="evidence" value="ECO:0007669"/>
    <property type="project" value="TreeGrafter"/>
</dbReference>
<dbReference type="Proteomes" id="UP000317178">
    <property type="component" value="Chromosome"/>
</dbReference>
<dbReference type="InterPro" id="IPR042242">
    <property type="entry name" value="RecO_C"/>
</dbReference>
<evidence type="ECO:0000259" key="8">
    <source>
        <dbReference type="Pfam" id="PF11967"/>
    </source>
</evidence>
<comment type="function">
    <text evidence="7">Involved in DNA repair and RecF pathway recombination.</text>
</comment>
<evidence type="ECO:0000313" key="10">
    <source>
        <dbReference type="Proteomes" id="UP000317178"/>
    </source>
</evidence>
<dbReference type="InterPro" id="IPR003717">
    <property type="entry name" value="RecO"/>
</dbReference>
<dbReference type="Pfam" id="PF11967">
    <property type="entry name" value="RecO_N"/>
    <property type="match status" value="1"/>
</dbReference>
<keyword evidence="4 7" id="KW-0233">DNA recombination</keyword>
<dbReference type="Pfam" id="PF02565">
    <property type="entry name" value="RecO_C"/>
    <property type="match status" value="1"/>
</dbReference>
<dbReference type="Gene3D" id="1.20.1440.120">
    <property type="entry name" value="Recombination protein O, C-terminal domain"/>
    <property type="match status" value="1"/>
</dbReference>
<dbReference type="InterPro" id="IPR037278">
    <property type="entry name" value="ARFGAP/RecO"/>
</dbReference>
<evidence type="ECO:0000256" key="1">
    <source>
        <dbReference type="ARBA" id="ARBA00007452"/>
    </source>
</evidence>
<organism evidence="9 10">
    <name type="scientific">Polystyrenella longa</name>
    <dbReference type="NCBI Taxonomy" id="2528007"/>
    <lineage>
        <taxon>Bacteria</taxon>
        <taxon>Pseudomonadati</taxon>
        <taxon>Planctomycetota</taxon>
        <taxon>Planctomycetia</taxon>
        <taxon>Planctomycetales</taxon>
        <taxon>Planctomycetaceae</taxon>
        <taxon>Polystyrenella</taxon>
    </lineage>
</organism>
<dbReference type="HAMAP" id="MF_00201">
    <property type="entry name" value="RecO"/>
    <property type="match status" value="1"/>
</dbReference>
<evidence type="ECO:0000313" key="9">
    <source>
        <dbReference type="EMBL" id="QDU82167.1"/>
    </source>
</evidence>
<sequence>MSSEKTDAMIIRLADWSESSKVVTFFSRDFGKISAVAKGAKRLKGPFEAAIDLLAVCRIVFIRKSSSGLDILTEAQLQQRFKPNGRNLLGLYGGYYVAELLSSFTEEYDPNPELYDIAVRTLSSLSDEPDHKITLLKFELALLRETGHLPLFDACMACGKPAEAGDARFGFWVSQGGLICRECQKREHQSQPEIQTGTLAILRRLSEENGGSMKNLQISDKQYAEMRRVVTASIRYVMGRDSKMSRYLRL</sequence>
<dbReference type="GO" id="GO:0006302">
    <property type="term" value="P:double-strand break repair"/>
    <property type="evidence" value="ECO:0007669"/>
    <property type="project" value="TreeGrafter"/>
</dbReference>
<evidence type="ECO:0000256" key="4">
    <source>
        <dbReference type="ARBA" id="ARBA00023172"/>
    </source>
</evidence>
<comment type="similarity">
    <text evidence="1 7">Belongs to the RecO family.</text>
</comment>
<evidence type="ECO:0000256" key="5">
    <source>
        <dbReference type="ARBA" id="ARBA00023204"/>
    </source>
</evidence>
<protein>
    <recommendedName>
        <fullName evidence="2 7">DNA repair protein RecO</fullName>
    </recommendedName>
    <alternativeName>
        <fullName evidence="6 7">Recombination protein O</fullName>
    </alternativeName>
</protein>
<evidence type="ECO:0000256" key="7">
    <source>
        <dbReference type="HAMAP-Rule" id="MF_00201"/>
    </source>
</evidence>
<dbReference type="EMBL" id="CP036281">
    <property type="protein sequence ID" value="QDU82167.1"/>
    <property type="molecule type" value="Genomic_DNA"/>
</dbReference>
<feature type="domain" description="DNA replication/recombination mediator RecO N-terminal" evidence="8">
    <location>
        <begin position="1"/>
        <end position="79"/>
    </location>
</feature>
<name>A0A518CSF9_9PLAN</name>
<evidence type="ECO:0000256" key="2">
    <source>
        <dbReference type="ARBA" id="ARBA00021310"/>
    </source>
</evidence>
<dbReference type="RefSeq" id="WP_144998118.1">
    <property type="nucleotide sequence ID" value="NZ_CP036281.1"/>
</dbReference>
<dbReference type="GO" id="GO:0006310">
    <property type="term" value="P:DNA recombination"/>
    <property type="evidence" value="ECO:0007669"/>
    <property type="project" value="UniProtKB-UniRule"/>
</dbReference>
<dbReference type="InterPro" id="IPR022572">
    <property type="entry name" value="DNA_rep/recomb_RecO_N"/>
</dbReference>
<keyword evidence="10" id="KW-1185">Reference proteome</keyword>
<dbReference type="KEGG" id="plon:Pla110_39220"/>
<dbReference type="OrthoDB" id="9797083at2"/>
<gene>
    <name evidence="7 9" type="primary">recO</name>
    <name evidence="9" type="ORF">Pla110_39220</name>
</gene>
<keyword evidence="3 7" id="KW-0227">DNA damage</keyword>
<evidence type="ECO:0000256" key="6">
    <source>
        <dbReference type="ARBA" id="ARBA00033409"/>
    </source>
</evidence>
<accession>A0A518CSF9</accession>
<dbReference type="SUPFAM" id="SSF57863">
    <property type="entry name" value="ArfGap/RecO-like zinc finger"/>
    <property type="match status" value="1"/>
</dbReference>
<proteinExistence type="inferred from homology"/>
<evidence type="ECO:0000256" key="3">
    <source>
        <dbReference type="ARBA" id="ARBA00022763"/>
    </source>
</evidence>
<dbReference type="Gene3D" id="2.40.50.140">
    <property type="entry name" value="Nucleic acid-binding proteins"/>
    <property type="match status" value="1"/>
</dbReference>
<dbReference type="AlphaFoldDB" id="A0A518CSF9"/>
<dbReference type="PANTHER" id="PTHR33991:SF1">
    <property type="entry name" value="DNA REPAIR PROTEIN RECO"/>
    <property type="match status" value="1"/>
</dbReference>